<dbReference type="EMBL" id="JAGEUA010000005">
    <property type="protein sequence ID" value="KAL0977777.1"/>
    <property type="molecule type" value="Genomic_DNA"/>
</dbReference>
<evidence type="ECO:0000256" key="3">
    <source>
        <dbReference type="ARBA" id="ARBA00022448"/>
    </source>
</evidence>
<dbReference type="InterPro" id="IPR050363">
    <property type="entry name" value="MIP/Aquaporin"/>
</dbReference>
<dbReference type="FunFam" id="1.20.1080.10:FF:000005">
    <property type="entry name" value="Aquaporin 3"/>
    <property type="match status" value="1"/>
</dbReference>
<dbReference type="NCBIfam" id="TIGR00861">
    <property type="entry name" value="MIP"/>
    <property type="match status" value="1"/>
</dbReference>
<comment type="subcellular location">
    <subcellularLocation>
        <location evidence="1">Membrane</location>
        <topology evidence="1">Multi-pass membrane protein</topology>
    </subcellularLocation>
</comment>
<dbReference type="InterPro" id="IPR023271">
    <property type="entry name" value="Aquaporin-like"/>
</dbReference>
<evidence type="ECO:0000256" key="5">
    <source>
        <dbReference type="ARBA" id="ARBA00022989"/>
    </source>
</evidence>
<evidence type="ECO:0000256" key="7">
    <source>
        <dbReference type="ARBA" id="ARBA00034651"/>
    </source>
</evidence>
<dbReference type="SUPFAM" id="SSF81338">
    <property type="entry name" value="Aquaporin-like"/>
    <property type="match status" value="1"/>
</dbReference>
<feature type="transmembrane region" description="Helical" evidence="10">
    <location>
        <begin position="115"/>
        <end position="135"/>
    </location>
</feature>
<dbReference type="AlphaFoldDB" id="A0ABD0X7P6"/>
<dbReference type="PRINTS" id="PR00783">
    <property type="entry name" value="MINTRINSICP"/>
</dbReference>
<dbReference type="Pfam" id="PF00230">
    <property type="entry name" value="MIP"/>
    <property type="match status" value="1"/>
</dbReference>
<evidence type="ECO:0000256" key="2">
    <source>
        <dbReference type="ARBA" id="ARBA00006175"/>
    </source>
</evidence>
<comment type="catalytic activity">
    <reaction evidence="8">
        <text>glycerol(in) = glycerol(out)</text>
        <dbReference type="Rhea" id="RHEA:29675"/>
        <dbReference type="ChEBI" id="CHEBI:17754"/>
    </reaction>
</comment>
<dbReference type="PANTHER" id="PTHR43829:SF15">
    <property type="entry name" value="AQUAPORIN-7"/>
    <property type="match status" value="1"/>
</dbReference>
<keyword evidence="3 9" id="KW-0813">Transport</keyword>
<protein>
    <recommendedName>
        <fullName evidence="13">Aquaporin 7</fullName>
    </recommendedName>
</protein>
<feature type="transmembrane region" description="Helical" evidence="10">
    <location>
        <begin position="202"/>
        <end position="220"/>
    </location>
</feature>
<dbReference type="Gene3D" id="1.20.1080.10">
    <property type="entry name" value="Glycerol uptake facilitator protein"/>
    <property type="match status" value="1"/>
</dbReference>
<evidence type="ECO:0000313" key="11">
    <source>
        <dbReference type="EMBL" id="KAL0977777.1"/>
    </source>
</evidence>
<evidence type="ECO:0000256" key="8">
    <source>
        <dbReference type="ARBA" id="ARBA00049405"/>
    </source>
</evidence>
<dbReference type="PANTHER" id="PTHR43829">
    <property type="entry name" value="AQUAPORIN OR AQUAGLYCEROPORIN RELATED"/>
    <property type="match status" value="1"/>
</dbReference>
<comment type="catalytic activity">
    <reaction evidence="7">
        <text>H2O(in) = H2O(out)</text>
        <dbReference type="Rhea" id="RHEA:29667"/>
        <dbReference type="ChEBI" id="CHEBI:15377"/>
    </reaction>
</comment>
<keyword evidence="4 9" id="KW-0812">Transmembrane</keyword>
<name>A0ABD0X7P6_UMBPY</name>
<gene>
    <name evidence="11" type="ORF">UPYG_G00161060</name>
</gene>
<organism evidence="11 12">
    <name type="scientific">Umbra pygmaea</name>
    <name type="common">Eastern mudminnow</name>
    <dbReference type="NCBI Taxonomy" id="75934"/>
    <lineage>
        <taxon>Eukaryota</taxon>
        <taxon>Metazoa</taxon>
        <taxon>Chordata</taxon>
        <taxon>Craniata</taxon>
        <taxon>Vertebrata</taxon>
        <taxon>Euteleostomi</taxon>
        <taxon>Actinopterygii</taxon>
        <taxon>Neopterygii</taxon>
        <taxon>Teleostei</taxon>
        <taxon>Protacanthopterygii</taxon>
        <taxon>Esociformes</taxon>
        <taxon>Umbridae</taxon>
        <taxon>Umbra</taxon>
    </lineage>
</organism>
<keyword evidence="5 10" id="KW-1133">Transmembrane helix</keyword>
<keyword evidence="12" id="KW-1185">Reference proteome</keyword>
<dbReference type="PRINTS" id="PR02019">
    <property type="entry name" value="AQUAPORIN7"/>
</dbReference>
<dbReference type="GO" id="GO:0005886">
    <property type="term" value="C:plasma membrane"/>
    <property type="evidence" value="ECO:0007669"/>
    <property type="project" value="UniProtKB-ARBA"/>
</dbReference>
<feature type="transmembrane region" description="Helical" evidence="10">
    <location>
        <begin position="173"/>
        <end position="190"/>
    </location>
</feature>
<evidence type="ECO:0008006" key="13">
    <source>
        <dbReference type="Google" id="ProtNLM"/>
    </source>
</evidence>
<comment type="similarity">
    <text evidence="2 9">Belongs to the MIP/aquaporin (TC 1.A.8) family.</text>
</comment>
<dbReference type="CDD" id="cd00333">
    <property type="entry name" value="MIP"/>
    <property type="match status" value="1"/>
</dbReference>
<evidence type="ECO:0000256" key="1">
    <source>
        <dbReference type="ARBA" id="ARBA00004141"/>
    </source>
</evidence>
<feature type="transmembrane region" description="Helical" evidence="10">
    <location>
        <begin position="42"/>
        <end position="61"/>
    </location>
</feature>
<comment type="caution">
    <text evidence="11">The sequence shown here is derived from an EMBL/GenBank/DDBJ whole genome shotgun (WGS) entry which is preliminary data.</text>
</comment>
<dbReference type="InterPro" id="IPR000425">
    <property type="entry name" value="MIP"/>
</dbReference>
<dbReference type="Proteomes" id="UP001557470">
    <property type="component" value="Unassembled WGS sequence"/>
</dbReference>
<feature type="transmembrane region" description="Helical" evidence="10">
    <location>
        <begin position="68"/>
        <end position="86"/>
    </location>
</feature>
<sequence>MKQHSMPATEQGNINQHGETRRLSKIWVIKNEYVRVGLAESLSTYVMMVFGLGSVAQVVTGRGAFGEYLSINLGFGLGVAMGVHIGGRVSGAHMNTAVSFTMCLFGGLAWRKLPLYVLSQLIGSFLAAGTIYSLYYDAIYHYCEGNLTVSGPKATAGIFATYPAPYLSLHSGFLDQVFGTAILMLCLMALSDQKNQPAPSGGQAIAVGLLVLLIGVSLGSNSGYAINPSRDLGPRVFTAFAGWGPEVFRAGNNWWWVPVLAPWWEESLGQPSTRCLWSCTTPHPWTTAGSQRPRQSLWKNRRAWGLKYAFEALRLCTCSPGKTTVTGQDAVEHKG</sequence>
<proteinExistence type="inferred from homology"/>
<dbReference type="GO" id="GO:0055085">
    <property type="term" value="P:transmembrane transport"/>
    <property type="evidence" value="ECO:0007669"/>
    <property type="project" value="UniProtKB-ARBA"/>
</dbReference>
<evidence type="ECO:0000313" key="12">
    <source>
        <dbReference type="Proteomes" id="UP001557470"/>
    </source>
</evidence>
<evidence type="ECO:0000256" key="4">
    <source>
        <dbReference type="ARBA" id="ARBA00022692"/>
    </source>
</evidence>
<keyword evidence="6 10" id="KW-0472">Membrane</keyword>
<accession>A0ABD0X7P6</accession>
<evidence type="ECO:0000256" key="10">
    <source>
        <dbReference type="SAM" id="Phobius"/>
    </source>
</evidence>
<evidence type="ECO:0000256" key="6">
    <source>
        <dbReference type="ARBA" id="ARBA00023136"/>
    </source>
</evidence>
<reference evidence="11 12" key="1">
    <citation type="submission" date="2024-06" db="EMBL/GenBank/DDBJ databases">
        <authorList>
            <person name="Pan Q."/>
            <person name="Wen M."/>
            <person name="Jouanno E."/>
            <person name="Zahm M."/>
            <person name="Klopp C."/>
            <person name="Cabau C."/>
            <person name="Louis A."/>
            <person name="Berthelot C."/>
            <person name="Parey E."/>
            <person name="Roest Crollius H."/>
            <person name="Montfort J."/>
            <person name="Robinson-Rechavi M."/>
            <person name="Bouchez O."/>
            <person name="Lampietro C."/>
            <person name="Lopez Roques C."/>
            <person name="Donnadieu C."/>
            <person name="Postlethwait J."/>
            <person name="Bobe J."/>
            <person name="Verreycken H."/>
            <person name="Guiguen Y."/>
        </authorList>
    </citation>
    <scope>NUCLEOTIDE SEQUENCE [LARGE SCALE GENOMIC DNA]</scope>
    <source>
        <strain evidence="11">Up_M1</strain>
        <tissue evidence="11">Testis</tissue>
    </source>
</reference>
<evidence type="ECO:0000256" key="9">
    <source>
        <dbReference type="RuleBase" id="RU000477"/>
    </source>
</evidence>